<proteinExistence type="predicted"/>
<keyword evidence="1" id="KW-0175">Coiled coil</keyword>
<accession>E3LJ93</accession>
<dbReference type="Proteomes" id="UP000008281">
    <property type="component" value="Unassembled WGS sequence"/>
</dbReference>
<dbReference type="EMBL" id="DS268409">
    <property type="protein sequence ID" value="EFO95597.1"/>
    <property type="molecule type" value="Genomic_DNA"/>
</dbReference>
<dbReference type="HOGENOM" id="CLU_445676_0_0_1"/>
<evidence type="ECO:0000313" key="3">
    <source>
        <dbReference type="EMBL" id="EFO95597.1"/>
    </source>
</evidence>
<dbReference type="eggNOG" id="ENOG502QT6K">
    <property type="taxonomic scope" value="Eukaryota"/>
</dbReference>
<feature type="region of interest" description="Disordered" evidence="2">
    <location>
        <begin position="79"/>
        <end position="122"/>
    </location>
</feature>
<feature type="compositionally biased region" description="Acidic residues" evidence="2">
    <location>
        <begin position="88"/>
        <end position="117"/>
    </location>
</feature>
<dbReference type="AlphaFoldDB" id="E3LJ93"/>
<dbReference type="KEGG" id="crq:GCK72_019836"/>
<name>E3LJ93_CAERE</name>
<sequence length="613" mass="69709">MDGSNDSNDENKRPDVKLSASKSPFRIGARLFGNSISNCADENLEDTCFESDSPNLSRADEEEIDEHLEQTKIGIPFGTTTHNLSVVEESDERTAEDDETDGNITEDDNVFVQDEETSSPTRQLSEIKQVIDDSTATTPVLLASQIDKAHDYIHTRSVESELSQIVQPEPQIDYSLHEFELIEMKVEYDEMIKMFQNDIEEGKAREQALKQSIENKLQYIHQLESNVQKLADLNQSNVSELSVESERRNSELTILQSNLVELSAKLDIAQAELSESEKAHQETIQNLKASLESSNISLVVLQEQLDDAVSKCNRRETELISQAQQHQEQLEKLQLVISENQNTAEQPETEELRARIEEMQASINFAQNAIETANYAQATLRNELQESEKKLEAAEEALSVKENTIIILESRIEAISREFEGRLEEADQLKAAAMRMETMTASLSDIEQQVRELTAELEEFKRRVIEAEKTAQNDVTSIRDEKKEQSIALDEAKTRIVMLEKKLKMSEKEVGRLGKLCDDFDDEEQDYRDEIVKLKAEIKQLKEIKPQMGLLEEARISAKPQDNDDVFEDAQDSFQSEADHQSVFLRFDAADEMVHPDDKPLERPESEISPNPN</sequence>
<evidence type="ECO:0000256" key="1">
    <source>
        <dbReference type="SAM" id="Coils"/>
    </source>
</evidence>
<dbReference type="OMA" id="DSEKIHY"/>
<evidence type="ECO:0000256" key="2">
    <source>
        <dbReference type="SAM" id="MobiDB-lite"/>
    </source>
</evidence>
<feature type="compositionally biased region" description="Basic and acidic residues" evidence="2">
    <location>
        <begin position="588"/>
        <end position="606"/>
    </location>
</feature>
<organism evidence="4">
    <name type="scientific">Caenorhabditis remanei</name>
    <name type="common">Caenorhabditis vulgaris</name>
    <dbReference type="NCBI Taxonomy" id="31234"/>
    <lineage>
        <taxon>Eukaryota</taxon>
        <taxon>Metazoa</taxon>
        <taxon>Ecdysozoa</taxon>
        <taxon>Nematoda</taxon>
        <taxon>Chromadorea</taxon>
        <taxon>Rhabditida</taxon>
        <taxon>Rhabditina</taxon>
        <taxon>Rhabditomorpha</taxon>
        <taxon>Rhabditoidea</taxon>
        <taxon>Rhabditidae</taxon>
        <taxon>Peloderinae</taxon>
        <taxon>Caenorhabditis</taxon>
    </lineage>
</organism>
<protein>
    <submittedName>
        <fullName evidence="3">Uncharacterized protein</fullName>
    </submittedName>
</protein>
<dbReference type="GeneID" id="9820080"/>
<dbReference type="RefSeq" id="XP_003116701.2">
    <property type="nucleotide sequence ID" value="XM_003116653.2"/>
</dbReference>
<evidence type="ECO:0000313" key="4">
    <source>
        <dbReference type="Proteomes" id="UP000008281"/>
    </source>
</evidence>
<keyword evidence="4" id="KW-1185">Reference proteome</keyword>
<feature type="coiled-coil region" evidence="1">
    <location>
        <begin position="252"/>
        <end position="411"/>
    </location>
</feature>
<feature type="region of interest" description="Disordered" evidence="2">
    <location>
        <begin position="1"/>
        <end position="20"/>
    </location>
</feature>
<reference evidence="3" key="1">
    <citation type="submission" date="2007-07" db="EMBL/GenBank/DDBJ databases">
        <title>PCAP assembly of the Caenorhabditis remanei genome.</title>
        <authorList>
            <consortium name="The Caenorhabditis remanei Sequencing Consortium"/>
            <person name="Wilson R.K."/>
        </authorList>
    </citation>
    <scope>NUCLEOTIDE SEQUENCE [LARGE SCALE GENOMIC DNA]</scope>
    <source>
        <strain evidence="3">PB4641</strain>
    </source>
</reference>
<feature type="region of interest" description="Disordered" evidence="2">
    <location>
        <begin position="585"/>
        <end position="613"/>
    </location>
</feature>
<feature type="coiled-coil region" evidence="1">
    <location>
        <begin position="436"/>
        <end position="544"/>
    </location>
</feature>
<dbReference type="STRING" id="31234.E3LJ93"/>
<gene>
    <name evidence="3" type="ORF">CRE_08666</name>
</gene>
<dbReference type="CTD" id="9820080"/>